<evidence type="ECO:0000313" key="1">
    <source>
        <dbReference type="Proteomes" id="UP000095286"/>
    </source>
</evidence>
<accession>A0AC35UFA9</accession>
<name>A0AC35UFA9_9BILA</name>
<dbReference type="WBParaSite" id="RSKR_0001097600.1">
    <property type="protein sequence ID" value="RSKR_0001097600.1"/>
    <property type="gene ID" value="RSKR_0001097600"/>
</dbReference>
<dbReference type="Proteomes" id="UP000095286">
    <property type="component" value="Unplaced"/>
</dbReference>
<evidence type="ECO:0000313" key="2">
    <source>
        <dbReference type="WBParaSite" id="RSKR_0001097600.1"/>
    </source>
</evidence>
<proteinExistence type="predicted"/>
<protein>
    <submittedName>
        <fullName evidence="2">EGF-like domain-containing protein</fullName>
    </submittedName>
</protein>
<organism evidence="1 2">
    <name type="scientific">Rhabditophanes sp. KR3021</name>
    <dbReference type="NCBI Taxonomy" id="114890"/>
    <lineage>
        <taxon>Eukaryota</taxon>
        <taxon>Metazoa</taxon>
        <taxon>Ecdysozoa</taxon>
        <taxon>Nematoda</taxon>
        <taxon>Chromadorea</taxon>
        <taxon>Rhabditida</taxon>
        <taxon>Tylenchina</taxon>
        <taxon>Panagrolaimomorpha</taxon>
        <taxon>Strongyloidoidea</taxon>
        <taxon>Alloionematidae</taxon>
        <taxon>Rhabditophanes</taxon>
    </lineage>
</organism>
<sequence length="664" mass="72096">MCTSDEDCGLRLIGACKLQTEIKSDLPKKFCTNVDKNNHYGTDLRPGEDCPPGTTPNQYLFKCLRPFRKFGEVCGKATGHGKTISQCGVDIACNPSLINPTCTKICTSHTDCFDNQNQYSCVSMADAVDGWPSKFCNVGKAPQCISNPQCVSKGSLFTCNLFTLQCVLPEGIPIGFPCAPLGNPCYKSVCNSQVKRCTLPCEGVNAHCGSPSNPGTCVLEQDITKSSDMVYVCKLNYIPPGCSTANYCTSPSVCNRYSYTCETRPTIGQRCMASALSCAAPYVCNHLTKSKDSFCTTPCASDACDDNCDNNFICTETVDPTFNGGPIKVCVAPESCGPTKQCEEGLVCNPFGFNGSSCTQTCLFNSECNVGEGETCKVINDPANVGKIILVCVPSNYAQCDVLNPCSFPEACDLKNSLCQTMPGYGESCNLKGIQCKIGYTCNRYSISDDERFSCTRACDDNDDCGNNGRCITTFDSINEKAVSVCRGEDLLYFLYLIMSCNLMPAPAKELEPVIGAAAFKKLNEIHAQCIPPRQRMKLADEVISALPDDVQKKLPIPVFMKALPGDVQEKMRAIFSDKGNTFEQKFEKVHQLFKGIPDDLKIKCAPPPPTGLEFVDAATREKLTALKTNFDMGILEKLDAVYNIINALPADVKAKLGPPKIDY</sequence>
<reference evidence="2" key="1">
    <citation type="submission" date="2016-11" db="UniProtKB">
        <authorList>
            <consortium name="WormBaseParasite"/>
        </authorList>
    </citation>
    <scope>IDENTIFICATION</scope>
    <source>
        <strain evidence="2">KR3021</strain>
    </source>
</reference>